<gene>
    <name evidence="1" type="ORF">METZ01_LOCUS382544</name>
</gene>
<organism evidence="1">
    <name type="scientific">marine metagenome</name>
    <dbReference type="NCBI Taxonomy" id="408172"/>
    <lineage>
        <taxon>unclassified sequences</taxon>
        <taxon>metagenomes</taxon>
        <taxon>ecological metagenomes</taxon>
    </lineage>
</organism>
<dbReference type="EMBL" id="UINC01141757">
    <property type="protein sequence ID" value="SVD29690.1"/>
    <property type="molecule type" value="Genomic_DNA"/>
</dbReference>
<reference evidence="1" key="1">
    <citation type="submission" date="2018-05" db="EMBL/GenBank/DDBJ databases">
        <authorList>
            <person name="Lanie J.A."/>
            <person name="Ng W.-L."/>
            <person name="Kazmierczak K.M."/>
            <person name="Andrzejewski T.M."/>
            <person name="Davidsen T.M."/>
            <person name="Wayne K.J."/>
            <person name="Tettelin H."/>
            <person name="Glass J.I."/>
            <person name="Rusch D."/>
            <person name="Podicherti R."/>
            <person name="Tsui H.-C.T."/>
            <person name="Winkler M.E."/>
        </authorList>
    </citation>
    <scope>NUCLEOTIDE SEQUENCE</scope>
</reference>
<feature type="non-terminal residue" evidence="1">
    <location>
        <position position="1"/>
    </location>
</feature>
<feature type="non-terminal residue" evidence="1">
    <location>
        <position position="295"/>
    </location>
</feature>
<evidence type="ECO:0000313" key="1">
    <source>
        <dbReference type="EMBL" id="SVD29690.1"/>
    </source>
</evidence>
<protein>
    <submittedName>
        <fullName evidence="1">Uncharacterized protein</fullName>
    </submittedName>
</protein>
<proteinExistence type="predicted"/>
<sequence>SGGQSSEWSYINDYNFIKDKYFFIEQKFKSQYYPLKVNSGNLVHSYNPNGIIYDYEIYKKSITSNDEGVLDIVYGTAYINPQDFSSTQISGNWKKLIEGQDYEIDRLLGYIRLNTVSSQEAVAICYDYGDYDYNTGTFSQDSTVTNGTDLILIYDICKDPNYNGTDENCDTDGDGIVNEEGDDYDEFNDNPGFQPQEPKPITMKLIKLDSPTTPNYDTWALMFKNVYSLGNSISDLNSLELDMVYNNAGLEETHSQVNNFQSFLTIFGLDTRNSNGDELIDPSNEFYLGDGKIDN</sequence>
<dbReference type="AlphaFoldDB" id="A0A382U5X6"/>
<accession>A0A382U5X6</accession>
<name>A0A382U5X6_9ZZZZ</name>